<dbReference type="InterPro" id="IPR050223">
    <property type="entry name" value="D-isomer_2-hydroxyacid_DH"/>
</dbReference>
<dbReference type="SUPFAM" id="SSF51735">
    <property type="entry name" value="NAD(P)-binding Rossmann-fold domains"/>
    <property type="match status" value="1"/>
</dbReference>
<dbReference type="PANTHER" id="PTHR10996:SF257">
    <property type="entry name" value="GLYOXYLATE REDUCTASE 1"/>
    <property type="match status" value="1"/>
</dbReference>
<comment type="catalytic activity">
    <reaction evidence="4">
        <text>glycolate + NADP(+) = glyoxylate + NADPH + H(+)</text>
        <dbReference type="Rhea" id="RHEA:10992"/>
        <dbReference type="ChEBI" id="CHEBI:15378"/>
        <dbReference type="ChEBI" id="CHEBI:29805"/>
        <dbReference type="ChEBI" id="CHEBI:36655"/>
        <dbReference type="ChEBI" id="CHEBI:57783"/>
        <dbReference type="ChEBI" id="CHEBI:58349"/>
        <dbReference type="EC" id="1.1.1.79"/>
    </reaction>
</comment>
<dbReference type="GO" id="GO:0005829">
    <property type="term" value="C:cytosol"/>
    <property type="evidence" value="ECO:0007669"/>
    <property type="project" value="TreeGrafter"/>
</dbReference>
<dbReference type="SUPFAM" id="SSF52283">
    <property type="entry name" value="Formate/glycerate dehydrogenase catalytic domain-like"/>
    <property type="match status" value="1"/>
</dbReference>
<dbReference type="InterPro" id="IPR029752">
    <property type="entry name" value="D-isomer_DH_CS1"/>
</dbReference>
<evidence type="ECO:0000256" key="3">
    <source>
        <dbReference type="ARBA" id="ARBA00052239"/>
    </source>
</evidence>
<dbReference type="GO" id="GO:0051287">
    <property type="term" value="F:NAD binding"/>
    <property type="evidence" value="ECO:0007669"/>
    <property type="project" value="InterPro"/>
</dbReference>
<reference evidence="12 13" key="1">
    <citation type="submission" date="2018-11" db="EMBL/GenBank/DDBJ databases">
        <title>Draft genome sequence of Ferruginibacter sp. BO-59.</title>
        <authorList>
            <person name="Im W.T."/>
        </authorList>
    </citation>
    <scope>NUCLEOTIDE SEQUENCE [LARGE SCALE GENOMIC DNA]</scope>
    <source>
        <strain evidence="12 13">BO-59</strain>
    </source>
</reference>
<evidence type="ECO:0000313" key="13">
    <source>
        <dbReference type="Proteomes" id="UP000267223"/>
    </source>
</evidence>
<dbReference type="OrthoDB" id="1522997at2"/>
<evidence type="ECO:0000256" key="7">
    <source>
        <dbReference type="ARBA" id="ARBA00066674"/>
    </source>
</evidence>
<dbReference type="Gene3D" id="3.40.50.720">
    <property type="entry name" value="NAD(P)-binding Rossmann-like Domain"/>
    <property type="match status" value="2"/>
</dbReference>
<dbReference type="EC" id="1.1.1.79" evidence="6"/>
<dbReference type="Proteomes" id="UP000267223">
    <property type="component" value="Unassembled WGS sequence"/>
</dbReference>
<dbReference type="CDD" id="cd05301">
    <property type="entry name" value="GDH"/>
    <property type="match status" value="1"/>
</dbReference>
<dbReference type="InterPro" id="IPR006139">
    <property type="entry name" value="D-isomer_2_OHA_DH_cat_dom"/>
</dbReference>
<comment type="caution">
    <text evidence="12">The sequence shown here is derived from an EMBL/GenBank/DDBJ whole genome shotgun (WGS) entry which is preliminary data.</text>
</comment>
<dbReference type="AlphaFoldDB" id="A0A3M9NJY7"/>
<accession>A0A3M9NJY7</accession>
<organism evidence="12 13">
    <name type="scientific">Hanamia caeni</name>
    <dbReference type="NCBI Taxonomy" id="2294116"/>
    <lineage>
        <taxon>Bacteria</taxon>
        <taxon>Pseudomonadati</taxon>
        <taxon>Bacteroidota</taxon>
        <taxon>Chitinophagia</taxon>
        <taxon>Chitinophagales</taxon>
        <taxon>Chitinophagaceae</taxon>
        <taxon>Hanamia</taxon>
    </lineage>
</organism>
<keyword evidence="1 9" id="KW-0560">Oxidoreductase</keyword>
<dbReference type="Pfam" id="PF02826">
    <property type="entry name" value="2-Hacid_dh_C"/>
    <property type="match status" value="1"/>
</dbReference>
<feature type="domain" description="D-isomer specific 2-hydroxyacid dehydrogenase NAD-binding" evidence="11">
    <location>
        <begin position="109"/>
        <end position="287"/>
    </location>
</feature>
<evidence type="ECO:0000313" key="12">
    <source>
        <dbReference type="EMBL" id="RNI37318.1"/>
    </source>
</evidence>
<evidence type="ECO:0000259" key="11">
    <source>
        <dbReference type="Pfam" id="PF02826"/>
    </source>
</evidence>
<evidence type="ECO:0000256" key="8">
    <source>
        <dbReference type="ARBA" id="ARBA00073362"/>
    </source>
</evidence>
<proteinExistence type="inferred from homology"/>
<evidence type="ECO:0000256" key="6">
    <source>
        <dbReference type="ARBA" id="ARBA00066661"/>
    </source>
</evidence>
<dbReference type="EC" id="1.1.1.81" evidence="7"/>
<comment type="similarity">
    <text evidence="5">Belongs to the D-isomer specific 2-hydroxyacid dehydrogenase family. GhrB subfamily.</text>
</comment>
<comment type="catalytic activity">
    <reaction evidence="2">
        <text>(R)-glycerate + NAD(+) = 3-hydroxypyruvate + NADH + H(+)</text>
        <dbReference type="Rhea" id="RHEA:17905"/>
        <dbReference type="ChEBI" id="CHEBI:15378"/>
        <dbReference type="ChEBI" id="CHEBI:16659"/>
        <dbReference type="ChEBI" id="CHEBI:17180"/>
        <dbReference type="ChEBI" id="CHEBI:57540"/>
        <dbReference type="ChEBI" id="CHEBI:57945"/>
        <dbReference type="EC" id="1.1.1.81"/>
    </reaction>
</comment>
<keyword evidence="13" id="KW-1185">Reference proteome</keyword>
<dbReference type="GO" id="GO:0030267">
    <property type="term" value="F:glyoxylate reductase (NADPH) activity"/>
    <property type="evidence" value="ECO:0007669"/>
    <property type="project" value="UniProtKB-EC"/>
</dbReference>
<evidence type="ECO:0000256" key="4">
    <source>
        <dbReference type="ARBA" id="ARBA00052769"/>
    </source>
</evidence>
<evidence type="ECO:0000256" key="1">
    <source>
        <dbReference type="ARBA" id="ARBA00023002"/>
    </source>
</evidence>
<feature type="domain" description="D-isomer specific 2-hydroxyacid dehydrogenase catalytic" evidence="10">
    <location>
        <begin position="3"/>
        <end position="319"/>
    </location>
</feature>
<sequence length="325" mass="36246">MKVFITREIPAIGIEILKKAGIEIEQWEEKRPLTQNELIDFCMQSDALLSAGYNNIDAYFLNKCNHLKVVSLHSVGFDNVDVAEATKLKIPVGHTPGVLNSATADIAFLLMIAVSRKAFYCYEKIKKGAWKFFEPTADLGIELEGKTVGIFGLGNIGFEMAKRCKGAYDMKVIYHNRTKNPKAEKELNAEWVSFDHLLERSDVISLHSNLSEETRGKFDRNAFQKMKRSCIFINTARGAIHNEEDLIEALEKRIIWGAGLDVTNPEPMDKNNPLLTMPSVAVLPHIGSATVEARNGMARIAAQNVIAGLNGEKLPFPVNPEIYRA</sequence>
<dbReference type="PROSITE" id="PS00065">
    <property type="entry name" value="D_2_HYDROXYACID_DH_1"/>
    <property type="match status" value="1"/>
</dbReference>
<dbReference type="PANTHER" id="PTHR10996">
    <property type="entry name" value="2-HYDROXYACID DEHYDROGENASE-RELATED"/>
    <property type="match status" value="1"/>
</dbReference>
<evidence type="ECO:0000256" key="5">
    <source>
        <dbReference type="ARBA" id="ARBA00061278"/>
    </source>
</evidence>
<gene>
    <name evidence="12" type="ORF">EFY79_07925</name>
</gene>
<dbReference type="InterPro" id="IPR006140">
    <property type="entry name" value="D-isomer_DH_NAD-bd"/>
</dbReference>
<evidence type="ECO:0000256" key="9">
    <source>
        <dbReference type="RuleBase" id="RU003719"/>
    </source>
</evidence>
<dbReference type="RefSeq" id="WP_123120159.1">
    <property type="nucleotide sequence ID" value="NZ_RJJR01000005.1"/>
</dbReference>
<evidence type="ECO:0000259" key="10">
    <source>
        <dbReference type="Pfam" id="PF00389"/>
    </source>
</evidence>
<dbReference type="GO" id="GO:0016618">
    <property type="term" value="F:hydroxypyruvate reductase [NAD(P)H] activity"/>
    <property type="evidence" value="ECO:0007669"/>
    <property type="project" value="UniProtKB-EC"/>
</dbReference>
<comment type="catalytic activity">
    <reaction evidence="3">
        <text>(R)-glycerate + NADP(+) = 3-hydroxypyruvate + NADPH + H(+)</text>
        <dbReference type="Rhea" id="RHEA:18657"/>
        <dbReference type="ChEBI" id="CHEBI:15378"/>
        <dbReference type="ChEBI" id="CHEBI:16659"/>
        <dbReference type="ChEBI" id="CHEBI:17180"/>
        <dbReference type="ChEBI" id="CHEBI:57783"/>
        <dbReference type="ChEBI" id="CHEBI:58349"/>
        <dbReference type="EC" id="1.1.1.81"/>
    </reaction>
</comment>
<dbReference type="EMBL" id="RJJR01000005">
    <property type="protein sequence ID" value="RNI37318.1"/>
    <property type="molecule type" value="Genomic_DNA"/>
</dbReference>
<dbReference type="Pfam" id="PF00389">
    <property type="entry name" value="2-Hacid_dh"/>
    <property type="match status" value="1"/>
</dbReference>
<protein>
    <recommendedName>
        <fullName evidence="8">Glyoxylate/hydroxypyruvate reductase B</fullName>
        <ecNumber evidence="6">1.1.1.79</ecNumber>
        <ecNumber evidence="7">1.1.1.81</ecNumber>
    </recommendedName>
</protein>
<name>A0A3M9NJY7_9BACT</name>
<dbReference type="InterPro" id="IPR036291">
    <property type="entry name" value="NAD(P)-bd_dom_sf"/>
</dbReference>
<dbReference type="FunFam" id="3.40.50.720:FF:000026">
    <property type="entry name" value="Glyoxylate/hydroxypyruvate reductase B"/>
    <property type="match status" value="1"/>
</dbReference>
<evidence type="ECO:0000256" key="2">
    <source>
        <dbReference type="ARBA" id="ARBA00051801"/>
    </source>
</evidence>